<comment type="catalytic activity">
    <reaction evidence="1">
        <text>ATP + protein L-histidine = ADP + protein N-phospho-L-histidine.</text>
        <dbReference type="EC" id="2.7.13.3"/>
    </reaction>
</comment>
<feature type="transmembrane region" description="Helical" evidence="9">
    <location>
        <begin position="55"/>
        <end position="79"/>
    </location>
</feature>
<feature type="transmembrane region" description="Helical" evidence="9">
    <location>
        <begin position="278"/>
        <end position="303"/>
    </location>
</feature>
<dbReference type="PROSITE" id="PS50112">
    <property type="entry name" value="PAS"/>
    <property type="match status" value="1"/>
</dbReference>
<dbReference type="InterPro" id="IPR003661">
    <property type="entry name" value="HisK_dim/P_dom"/>
</dbReference>
<dbReference type="CDD" id="cd00130">
    <property type="entry name" value="PAS"/>
    <property type="match status" value="1"/>
</dbReference>
<keyword evidence="6" id="KW-0418">Kinase</keyword>
<dbReference type="Proteomes" id="UP000528185">
    <property type="component" value="Unassembled WGS sequence"/>
</dbReference>
<evidence type="ECO:0000256" key="5">
    <source>
        <dbReference type="ARBA" id="ARBA00022741"/>
    </source>
</evidence>
<dbReference type="PRINTS" id="PR00344">
    <property type="entry name" value="BCTRLSENSOR"/>
</dbReference>
<dbReference type="SUPFAM" id="SSF55785">
    <property type="entry name" value="PYP-like sensor domain (PAS domain)"/>
    <property type="match status" value="1"/>
</dbReference>
<dbReference type="InterPro" id="IPR004358">
    <property type="entry name" value="Sig_transdc_His_kin-like_C"/>
</dbReference>
<dbReference type="NCBIfam" id="TIGR00229">
    <property type="entry name" value="sensory_box"/>
    <property type="match status" value="1"/>
</dbReference>
<dbReference type="RefSeq" id="WP_201101297.1">
    <property type="nucleotide sequence ID" value="NZ_CP019702.2"/>
</dbReference>
<dbReference type="InterPro" id="IPR003594">
    <property type="entry name" value="HATPase_dom"/>
</dbReference>
<dbReference type="EC" id="2.7.13.3" evidence="2"/>
<organism evidence="13 14">
    <name type="scientific">Rhizobium rhizogenes</name>
    <name type="common">Agrobacterium rhizogenes</name>
    <dbReference type="NCBI Taxonomy" id="359"/>
    <lineage>
        <taxon>Bacteria</taxon>
        <taxon>Pseudomonadati</taxon>
        <taxon>Pseudomonadota</taxon>
        <taxon>Alphaproteobacteria</taxon>
        <taxon>Hyphomicrobiales</taxon>
        <taxon>Rhizobiaceae</taxon>
        <taxon>Rhizobium/Agrobacterium group</taxon>
        <taxon>Rhizobium</taxon>
    </lineage>
</organism>
<dbReference type="CDD" id="cd00082">
    <property type="entry name" value="HisKA"/>
    <property type="match status" value="1"/>
</dbReference>
<evidence type="ECO:0000256" key="2">
    <source>
        <dbReference type="ARBA" id="ARBA00012438"/>
    </source>
</evidence>
<dbReference type="SUPFAM" id="SSF55874">
    <property type="entry name" value="ATPase domain of HSP90 chaperone/DNA topoisomerase II/histidine kinase"/>
    <property type="match status" value="1"/>
</dbReference>
<dbReference type="SMART" id="SM00388">
    <property type="entry name" value="HisKA"/>
    <property type="match status" value="1"/>
</dbReference>
<keyword evidence="5" id="KW-0547">Nucleotide-binding</keyword>
<protein>
    <recommendedName>
        <fullName evidence="2">histidine kinase</fullName>
        <ecNumber evidence="2">2.7.13.3</ecNumber>
    </recommendedName>
</protein>
<dbReference type="GO" id="GO:0005524">
    <property type="term" value="F:ATP binding"/>
    <property type="evidence" value="ECO:0007669"/>
    <property type="project" value="UniProtKB-KW"/>
</dbReference>
<evidence type="ECO:0000313" key="13">
    <source>
        <dbReference type="EMBL" id="CAD0215592.1"/>
    </source>
</evidence>
<dbReference type="InterPro" id="IPR036097">
    <property type="entry name" value="HisK_dim/P_sf"/>
</dbReference>
<dbReference type="InterPro" id="IPR013767">
    <property type="entry name" value="PAS_fold"/>
</dbReference>
<evidence type="ECO:0000256" key="1">
    <source>
        <dbReference type="ARBA" id="ARBA00000085"/>
    </source>
</evidence>
<keyword evidence="9" id="KW-0812">Transmembrane</keyword>
<evidence type="ECO:0000259" key="10">
    <source>
        <dbReference type="PROSITE" id="PS50109"/>
    </source>
</evidence>
<dbReference type="Gene3D" id="1.10.287.130">
    <property type="match status" value="1"/>
</dbReference>
<dbReference type="InterPro" id="IPR000700">
    <property type="entry name" value="PAS-assoc_C"/>
</dbReference>
<evidence type="ECO:0000256" key="6">
    <source>
        <dbReference type="ARBA" id="ARBA00022777"/>
    </source>
</evidence>
<dbReference type="InterPro" id="IPR005467">
    <property type="entry name" value="His_kinase_dom"/>
</dbReference>
<dbReference type="PANTHER" id="PTHR43065:SF10">
    <property type="entry name" value="PEROXIDE STRESS-ACTIVATED HISTIDINE KINASE MAK3"/>
    <property type="match status" value="1"/>
</dbReference>
<dbReference type="Gene3D" id="3.30.565.10">
    <property type="entry name" value="Histidine kinase-like ATPase, C-terminal domain"/>
    <property type="match status" value="1"/>
</dbReference>
<dbReference type="Pfam" id="PF00512">
    <property type="entry name" value="HisKA"/>
    <property type="match status" value="1"/>
</dbReference>
<evidence type="ECO:0000313" key="14">
    <source>
        <dbReference type="Proteomes" id="UP000528185"/>
    </source>
</evidence>
<keyword evidence="8" id="KW-0902">Two-component regulatory system</keyword>
<evidence type="ECO:0000256" key="8">
    <source>
        <dbReference type="ARBA" id="ARBA00023012"/>
    </source>
</evidence>
<keyword evidence="7" id="KW-0067">ATP-binding</keyword>
<dbReference type="GO" id="GO:0006355">
    <property type="term" value="P:regulation of DNA-templated transcription"/>
    <property type="evidence" value="ECO:0007669"/>
    <property type="project" value="InterPro"/>
</dbReference>
<dbReference type="PROSITE" id="PS50109">
    <property type="entry name" value="HIS_KIN"/>
    <property type="match status" value="1"/>
</dbReference>
<evidence type="ECO:0000256" key="7">
    <source>
        <dbReference type="ARBA" id="ARBA00022840"/>
    </source>
</evidence>
<accession>A0AAN2A8I9</accession>
<evidence type="ECO:0000259" key="11">
    <source>
        <dbReference type="PROSITE" id="PS50112"/>
    </source>
</evidence>
<gene>
    <name evidence="13" type="primary">sasA_14</name>
    <name evidence="13" type="ORF">AGRHK599_LOCUS3840</name>
</gene>
<keyword evidence="3" id="KW-0597">Phosphoprotein</keyword>
<dbReference type="InterPro" id="IPR035965">
    <property type="entry name" value="PAS-like_dom_sf"/>
</dbReference>
<dbReference type="PANTHER" id="PTHR43065">
    <property type="entry name" value="SENSOR HISTIDINE KINASE"/>
    <property type="match status" value="1"/>
</dbReference>
<keyword evidence="9" id="KW-1133">Transmembrane helix</keyword>
<sequence>MGGLPTFGGTKPAMKNAKFLIPGGSLRKEAKAPSNSAWYPWPGDSPGPLAARIDLLSLIPLIAIIALAALVWAFVWAVARDDSEGARIKLATDALWVEQTLRFQLGVDEDMLVRLAMDHAGGTEDSVIAARARSHISTNPEVVSILWYGPDGRAETGLPDVAAPGDPALVAQILEVATATSRPVYGNITSKGLVTFGLLLADRRGALTATISLPSVLDRHLPWWIAEQYGVTLVDLSGNVLANRQRLEIDPENPTHVISIDPPLHGTWLRISAYGRPLTFLSTALFGAIAGLAVFAVLAMAILHRSSKRRRDTEMRLWAETAFRRSMEESLTVGLRAKDHEGRILFVNPAFCKLVGWTAQELVGHAAPLPYWDPKYLSETEQRHRRLAAGGAVSQRFETRFVSRDGREIEVEVYEAPLIDARGEHRGWMGSIIDVTEARQAARRARLHDEALARTGRLVTLGEMASTLSHELNQPLSAIASYAAGMLNLMNRQGTDLAVLREATEKLARQADRAGLIIRRIQDLVKKREPRFSNLQLSDVIDETLDFLQADAREHGVRLVQQGPGAGVVAADAILLEQVLINLIRNGMEAMAESGKDAAITVRLFERDGLAVIEVEDGGAGIPAEMVDTIYDAFASTKAQGMGMGLKICRTIIELHRGHLTHHAACGGGTVFTVALPLSEAGYAQPAELEET</sequence>
<keyword evidence="9" id="KW-0472">Membrane</keyword>
<evidence type="ECO:0000256" key="3">
    <source>
        <dbReference type="ARBA" id="ARBA00022553"/>
    </source>
</evidence>
<evidence type="ECO:0000259" key="12">
    <source>
        <dbReference type="PROSITE" id="PS50113"/>
    </source>
</evidence>
<dbReference type="Gene3D" id="3.30.450.20">
    <property type="entry name" value="PAS domain"/>
    <property type="match status" value="1"/>
</dbReference>
<dbReference type="InterPro" id="IPR036890">
    <property type="entry name" value="HATPase_C_sf"/>
</dbReference>
<dbReference type="SMART" id="SM00086">
    <property type="entry name" value="PAC"/>
    <property type="match status" value="1"/>
</dbReference>
<dbReference type="InterPro" id="IPR000014">
    <property type="entry name" value="PAS"/>
</dbReference>
<feature type="domain" description="Histidine kinase" evidence="10">
    <location>
        <begin position="467"/>
        <end position="680"/>
    </location>
</feature>
<dbReference type="EMBL" id="CAICSX020000002">
    <property type="protein sequence ID" value="CAD0215592.1"/>
    <property type="molecule type" value="Genomic_DNA"/>
</dbReference>
<dbReference type="SUPFAM" id="SSF47384">
    <property type="entry name" value="Homodimeric domain of signal transducing histidine kinase"/>
    <property type="match status" value="1"/>
</dbReference>
<evidence type="ECO:0000256" key="4">
    <source>
        <dbReference type="ARBA" id="ARBA00022679"/>
    </source>
</evidence>
<evidence type="ECO:0000256" key="9">
    <source>
        <dbReference type="SAM" id="Phobius"/>
    </source>
</evidence>
<comment type="caution">
    <text evidence="13">The sequence shown here is derived from an EMBL/GenBank/DDBJ whole genome shotgun (WGS) entry which is preliminary data.</text>
</comment>
<feature type="domain" description="PAC" evidence="12">
    <location>
        <begin position="395"/>
        <end position="447"/>
    </location>
</feature>
<dbReference type="GO" id="GO:0000155">
    <property type="term" value="F:phosphorelay sensor kinase activity"/>
    <property type="evidence" value="ECO:0007669"/>
    <property type="project" value="InterPro"/>
</dbReference>
<name>A0AAN2A8I9_RHIRH</name>
<keyword evidence="4" id="KW-0808">Transferase</keyword>
<dbReference type="Pfam" id="PF00989">
    <property type="entry name" value="PAS"/>
    <property type="match status" value="1"/>
</dbReference>
<dbReference type="PROSITE" id="PS50113">
    <property type="entry name" value="PAC"/>
    <property type="match status" value="1"/>
</dbReference>
<dbReference type="Pfam" id="PF02518">
    <property type="entry name" value="HATPase_c"/>
    <property type="match status" value="1"/>
</dbReference>
<reference evidence="13 14" key="1">
    <citation type="submission" date="2020-06" db="EMBL/GenBank/DDBJ databases">
        <authorList>
            <person name="De Coninck B."/>
            <person name="Ibrahim H."/>
        </authorList>
    </citation>
    <scope>NUCLEOTIDE SEQUENCE [LARGE SCALE GENOMIC DNA]</scope>
    <source>
        <strain evidence="13">Ag_rhizogenes_K599</strain>
    </source>
</reference>
<dbReference type="InterPro" id="IPR001610">
    <property type="entry name" value="PAC"/>
</dbReference>
<dbReference type="AlphaFoldDB" id="A0AAN2A8I9"/>
<dbReference type="SMART" id="SM00091">
    <property type="entry name" value="PAS"/>
    <property type="match status" value="1"/>
</dbReference>
<feature type="domain" description="PAS" evidence="11">
    <location>
        <begin position="319"/>
        <end position="391"/>
    </location>
</feature>
<dbReference type="SMART" id="SM00387">
    <property type="entry name" value="HATPase_c"/>
    <property type="match status" value="1"/>
</dbReference>
<proteinExistence type="predicted"/>